<reference evidence="1 2" key="1">
    <citation type="journal article" date="2021" name="Sci. Rep.">
        <title>The genome of the diatom Chaetoceros tenuissimus carries an ancient integrated fragment of an extant virus.</title>
        <authorList>
            <person name="Hongo Y."/>
            <person name="Kimura K."/>
            <person name="Takaki Y."/>
            <person name="Yoshida Y."/>
            <person name="Baba S."/>
            <person name="Kobayashi G."/>
            <person name="Nagasaki K."/>
            <person name="Hano T."/>
            <person name="Tomaru Y."/>
        </authorList>
    </citation>
    <scope>NUCLEOTIDE SEQUENCE [LARGE SCALE GENOMIC DNA]</scope>
    <source>
        <strain evidence="1 2">NIES-3715</strain>
    </source>
</reference>
<evidence type="ECO:0000313" key="1">
    <source>
        <dbReference type="EMBL" id="GFH48946.1"/>
    </source>
</evidence>
<accession>A0AAD3H3I3</accession>
<name>A0AAD3H3I3_9STRA</name>
<comment type="caution">
    <text evidence="1">The sequence shown here is derived from an EMBL/GenBank/DDBJ whole genome shotgun (WGS) entry which is preliminary data.</text>
</comment>
<dbReference type="SUPFAM" id="SSF56219">
    <property type="entry name" value="DNase I-like"/>
    <property type="match status" value="1"/>
</dbReference>
<dbReference type="AlphaFoldDB" id="A0AAD3H3I3"/>
<keyword evidence="2" id="KW-1185">Reference proteome</keyword>
<proteinExistence type="predicted"/>
<evidence type="ECO:0000313" key="2">
    <source>
        <dbReference type="Proteomes" id="UP001054902"/>
    </source>
</evidence>
<organism evidence="1 2">
    <name type="scientific">Chaetoceros tenuissimus</name>
    <dbReference type="NCBI Taxonomy" id="426638"/>
    <lineage>
        <taxon>Eukaryota</taxon>
        <taxon>Sar</taxon>
        <taxon>Stramenopiles</taxon>
        <taxon>Ochrophyta</taxon>
        <taxon>Bacillariophyta</taxon>
        <taxon>Coscinodiscophyceae</taxon>
        <taxon>Chaetocerotophycidae</taxon>
        <taxon>Chaetocerotales</taxon>
        <taxon>Chaetocerotaceae</taxon>
        <taxon>Chaetoceros</taxon>
    </lineage>
</organism>
<dbReference type="Gene3D" id="3.60.10.10">
    <property type="entry name" value="Endonuclease/exonuclease/phosphatase"/>
    <property type="match status" value="1"/>
</dbReference>
<evidence type="ECO:0008006" key="3">
    <source>
        <dbReference type="Google" id="ProtNLM"/>
    </source>
</evidence>
<sequence length="400" mass="47351">MNQDWRLVPEEEKLDHVISRWTRDRRSTVSFNTLAPQRSKFQSGGTAMMTFNDISHSEISGERDRDPRGLGRWTSMTFRGLNNNKTTIITAYCPVKSSNVGGAYMQQVAYIQEYLEMDQDHEHSIPLIDNRECPRQLFGWDLKKFISNKIEEGHQIVLMGDFNSEFEDLKEWMQELMLEEAITKLKTYKRSKDSPIDCIFTSPGLIPIFSCYLSFGRLIGDHRGIWIEFKREALLGIRIPAFIHPEARRLKGKDPRVVKRYRETVHKKFLEHNIYERLDKMYQNIGSPLLPSLQAYFEELDHTIRECMQEGEKKCRNYHMGIHDWTPILESKRQVVDYWRRRISHVLGDKQDAAKMIRIQKRLDIRYKKMNITQLNKELAKALKKRGNIYNRCVWIFKPS</sequence>
<dbReference type="EMBL" id="BLLK01000029">
    <property type="protein sequence ID" value="GFH48946.1"/>
    <property type="molecule type" value="Genomic_DNA"/>
</dbReference>
<dbReference type="Proteomes" id="UP001054902">
    <property type="component" value="Unassembled WGS sequence"/>
</dbReference>
<dbReference type="InterPro" id="IPR036691">
    <property type="entry name" value="Endo/exonu/phosph_ase_sf"/>
</dbReference>
<protein>
    <recommendedName>
        <fullName evidence="3">Endonuclease/exonuclease/phosphatase domain-containing protein</fullName>
    </recommendedName>
</protein>
<gene>
    <name evidence="1" type="ORF">CTEN210_05422</name>
</gene>